<keyword evidence="3" id="KW-0238">DNA-binding</keyword>
<evidence type="ECO:0000256" key="1">
    <source>
        <dbReference type="ARBA" id="ARBA00009437"/>
    </source>
</evidence>
<dbReference type="Proteomes" id="UP000624703">
    <property type="component" value="Unassembled WGS sequence"/>
</dbReference>
<keyword evidence="2" id="KW-0805">Transcription regulation</keyword>
<dbReference type="InterPro" id="IPR000847">
    <property type="entry name" value="LysR_HTH_N"/>
</dbReference>
<dbReference type="Gene3D" id="3.40.190.10">
    <property type="entry name" value="Periplasmic binding protein-like II"/>
    <property type="match status" value="2"/>
</dbReference>
<gene>
    <name evidence="6" type="ORF">JIN82_08350</name>
</gene>
<dbReference type="PANTHER" id="PTHR30126:SF39">
    <property type="entry name" value="HTH-TYPE TRANSCRIPTIONAL REGULATOR CYSL"/>
    <property type="match status" value="1"/>
</dbReference>
<evidence type="ECO:0000256" key="4">
    <source>
        <dbReference type="ARBA" id="ARBA00023163"/>
    </source>
</evidence>
<dbReference type="InterPro" id="IPR036388">
    <property type="entry name" value="WH-like_DNA-bd_sf"/>
</dbReference>
<dbReference type="InterPro" id="IPR005119">
    <property type="entry name" value="LysR_subst-bd"/>
</dbReference>
<reference evidence="6" key="1">
    <citation type="submission" date="2021-01" db="EMBL/GenBank/DDBJ databases">
        <title>Modified the classification status of verrucomicrobia.</title>
        <authorList>
            <person name="Feng X."/>
        </authorList>
    </citation>
    <scope>NUCLEOTIDE SEQUENCE</scope>
    <source>
        <strain evidence="6">_KCTC 22039</strain>
    </source>
</reference>
<evidence type="ECO:0000313" key="6">
    <source>
        <dbReference type="EMBL" id="MBK1791159.1"/>
    </source>
</evidence>
<evidence type="ECO:0000256" key="3">
    <source>
        <dbReference type="ARBA" id="ARBA00023125"/>
    </source>
</evidence>
<organism evidence="6 7">
    <name type="scientific">Persicirhabdus sediminis</name>
    <dbReference type="NCBI Taxonomy" id="454144"/>
    <lineage>
        <taxon>Bacteria</taxon>
        <taxon>Pseudomonadati</taxon>
        <taxon>Verrucomicrobiota</taxon>
        <taxon>Verrucomicrobiia</taxon>
        <taxon>Verrucomicrobiales</taxon>
        <taxon>Verrucomicrobiaceae</taxon>
        <taxon>Persicirhabdus</taxon>
    </lineage>
</organism>
<dbReference type="PANTHER" id="PTHR30126">
    <property type="entry name" value="HTH-TYPE TRANSCRIPTIONAL REGULATOR"/>
    <property type="match status" value="1"/>
</dbReference>
<dbReference type="Gene3D" id="1.10.10.10">
    <property type="entry name" value="Winged helix-like DNA-binding domain superfamily/Winged helix DNA-binding domain"/>
    <property type="match status" value="1"/>
</dbReference>
<comment type="caution">
    <text evidence="6">The sequence shown here is derived from an EMBL/GenBank/DDBJ whole genome shotgun (WGS) entry which is preliminary data.</text>
</comment>
<dbReference type="PROSITE" id="PS50931">
    <property type="entry name" value="HTH_LYSR"/>
    <property type="match status" value="1"/>
</dbReference>
<dbReference type="InterPro" id="IPR036390">
    <property type="entry name" value="WH_DNA-bd_sf"/>
</dbReference>
<protein>
    <submittedName>
        <fullName evidence="6">LysR family transcriptional regulator</fullName>
    </submittedName>
</protein>
<dbReference type="SUPFAM" id="SSF46785">
    <property type="entry name" value="Winged helix' DNA-binding domain"/>
    <property type="match status" value="1"/>
</dbReference>
<dbReference type="RefSeq" id="WP_200311173.1">
    <property type="nucleotide sequence ID" value="NZ_JAENIM010000039.1"/>
</dbReference>
<proteinExistence type="inferred from homology"/>
<dbReference type="Pfam" id="PF00126">
    <property type="entry name" value="HTH_1"/>
    <property type="match status" value="1"/>
</dbReference>
<dbReference type="GO" id="GO:0000976">
    <property type="term" value="F:transcription cis-regulatory region binding"/>
    <property type="evidence" value="ECO:0007669"/>
    <property type="project" value="TreeGrafter"/>
</dbReference>
<evidence type="ECO:0000313" key="7">
    <source>
        <dbReference type="Proteomes" id="UP000624703"/>
    </source>
</evidence>
<comment type="similarity">
    <text evidence="1">Belongs to the LysR transcriptional regulatory family.</text>
</comment>
<evidence type="ECO:0000256" key="2">
    <source>
        <dbReference type="ARBA" id="ARBA00023015"/>
    </source>
</evidence>
<dbReference type="SUPFAM" id="SSF53850">
    <property type="entry name" value="Periplasmic binding protein-like II"/>
    <property type="match status" value="1"/>
</dbReference>
<dbReference type="Pfam" id="PF03466">
    <property type="entry name" value="LysR_substrate"/>
    <property type="match status" value="1"/>
</dbReference>
<dbReference type="EMBL" id="JAENIM010000039">
    <property type="protein sequence ID" value="MBK1791159.1"/>
    <property type="molecule type" value="Genomic_DNA"/>
</dbReference>
<name>A0A8J7SJ77_9BACT</name>
<keyword evidence="4" id="KW-0804">Transcription</keyword>
<keyword evidence="7" id="KW-1185">Reference proteome</keyword>
<evidence type="ECO:0000259" key="5">
    <source>
        <dbReference type="PROSITE" id="PS50931"/>
    </source>
</evidence>
<dbReference type="GO" id="GO:0003700">
    <property type="term" value="F:DNA-binding transcription factor activity"/>
    <property type="evidence" value="ECO:0007669"/>
    <property type="project" value="InterPro"/>
</dbReference>
<dbReference type="PRINTS" id="PR00039">
    <property type="entry name" value="HTHLYSR"/>
</dbReference>
<accession>A0A8J7SJ77</accession>
<dbReference type="AlphaFoldDB" id="A0A8J7SJ77"/>
<sequence length="317" mass="36075">MMINLEWLRTYKEVYERGSMTAAAEALMISQPGVSLHLSSLENHVGYKLFERRPRLLIPTERGKQLYNSIADPLSCLEEVEVKSQKSPQAERITVTLGMCFETFQLALEPEVPKLPFNLILEFAEYRRLLEKLENQVSDLVVSPHKPELRGISYLPFSQETIVIYAGRGTDLTGFQTDDLDQLENWLDQQTWYGIASDNDHMQRFWKANFNQKTSFRPNYIVPNFHSIFRILAGSPGLAIVPDFLVPQLQAQPASSAADHNDGNTSSQLASAQIIWAGRQPLQNVLYFAYHKKSPKLETIKHIMGVISQRMPARPPS</sequence>
<feature type="domain" description="HTH lysR-type" evidence="5">
    <location>
        <begin position="3"/>
        <end position="60"/>
    </location>
</feature>